<dbReference type="EMBL" id="JAAOIV010000001">
    <property type="protein sequence ID" value="NHN54224.1"/>
    <property type="molecule type" value="Genomic_DNA"/>
</dbReference>
<name>A0A967AWG9_9MICO</name>
<evidence type="ECO:0000256" key="1">
    <source>
        <dbReference type="SAM" id="MobiDB-lite"/>
    </source>
</evidence>
<organism evidence="3 4">
    <name type="scientific">Metallococcus carri</name>
    <dbReference type="NCBI Taxonomy" id="1656884"/>
    <lineage>
        <taxon>Bacteria</taxon>
        <taxon>Bacillati</taxon>
        <taxon>Actinomycetota</taxon>
        <taxon>Actinomycetes</taxon>
        <taxon>Micrococcales</taxon>
        <taxon>Dermacoccaceae</taxon>
        <taxon>Metallococcus</taxon>
    </lineage>
</organism>
<evidence type="ECO:0000313" key="3">
    <source>
        <dbReference type="EMBL" id="NHN54224.1"/>
    </source>
</evidence>
<dbReference type="Gene3D" id="1.20.120.450">
    <property type="entry name" value="dinb family like domain"/>
    <property type="match status" value="1"/>
</dbReference>
<keyword evidence="4" id="KW-1185">Reference proteome</keyword>
<dbReference type="Gene3D" id="3.30.1050.20">
    <property type="match status" value="1"/>
</dbReference>
<feature type="region of interest" description="Disordered" evidence="1">
    <location>
        <begin position="1"/>
        <end position="20"/>
    </location>
</feature>
<dbReference type="InterPro" id="IPR036527">
    <property type="entry name" value="SCP2_sterol-bd_dom_sf"/>
</dbReference>
<evidence type="ECO:0000313" key="4">
    <source>
        <dbReference type="Proteomes" id="UP000744769"/>
    </source>
</evidence>
<dbReference type="Pfam" id="PF11716">
    <property type="entry name" value="MDMPI_N"/>
    <property type="match status" value="1"/>
</dbReference>
<dbReference type="AlphaFoldDB" id="A0A967AWG9"/>
<dbReference type="GO" id="GO:0016853">
    <property type="term" value="F:isomerase activity"/>
    <property type="evidence" value="ECO:0007669"/>
    <property type="project" value="UniProtKB-KW"/>
</dbReference>
<dbReference type="SUPFAM" id="SSF109854">
    <property type="entry name" value="DinB/YfiT-like putative metalloenzymes"/>
    <property type="match status" value="1"/>
</dbReference>
<dbReference type="GO" id="GO:0046872">
    <property type="term" value="F:metal ion binding"/>
    <property type="evidence" value="ECO:0007669"/>
    <property type="project" value="InterPro"/>
</dbReference>
<dbReference type="Proteomes" id="UP000744769">
    <property type="component" value="Unassembled WGS sequence"/>
</dbReference>
<sequence>MRECRGRGRRNLVSTGDTRRMTDEGTELFVQTVDGIADAQFAEPSALPGWTRAHLIAHVADNADALGNLVHWAATGVETPMYASAAQREADIERGAGQPPSELRARVKLSADRLAQAFDALTPEAWAREVRTSKGLPVPASATVWMRAREVLIHSVDLAVGVGFTDLPRDFLVQLVGDITRQRSRGDGPALDLVADDGAGRWQVSGANGSGDQATRVTGSLPAIAAYLAGRPGPALTSEAPPQLPPWL</sequence>
<dbReference type="InterPro" id="IPR024344">
    <property type="entry name" value="MDMPI_metal-binding"/>
</dbReference>
<comment type="caution">
    <text evidence="3">The sequence shown here is derived from an EMBL/GenBank/DDBJ whole genome shotgun (WGS) entry which is preliminary data.</text>
</comment>
<feature type="domain" description="Mycothiol-dependent maleylpyruvate isomerase metal-binding" evidence="2">
    <location>
        <begin position="26"/>
        <end position="159"/>
    </location>
</feature>
<proteinExistence type="predicted"/>
<dbReference type="InterPro" id="IPR017517">
    <property type="entry name" value="Maleyloyr_isom"/>
</dbReference>
<protein>
    <submittedName>
        <fullName evidence="3">Maleylpyruvate isomerase family mycothiol-dependent enzyme</fullName>
    </submittedName>
</protein>
<dbReference type="NCBIfam" id="TIGR03083">
    <property type="entry name" value="maleylpyruvate isomerase family mycothiol-dependent enzyme"/>
    <property type="match status" value="1"/>
</dbReference>
<dbReference type="SUPFAM" id="SSF55718">
    <property type="entry name" value="SCP-like"/>
    <property type="match status" value="1"/>
</dbReference>
<accession>A0A967AWG9</accession>
<dbReference type="InterPro" id="IPR034660">
    <property type="entry name" value="DinB/YfiT-like"/>
</dbReference>
<reference evidence="3" key="1">
    <citation type="submission" date="2020-03" db="EMBL/GenBank/DDBJ databases">
        <title>Draft sequencing of Calidifontibacter sp. DB0510.</title>
        <authorList>
            <person name="Kim D.-U."/>
        </authorList>
    </citation>
    <scope>NUCLEOTIDE SEQUENCE</scope>
    <source>
        <strain evidence="3">DB0510</strain>
    </source>
</reference>
<gene>
    <name evidence="3" type="ORF">G9U51_00300</name>
</gene>
<keyword evidence="3" id="KW-0413">Isomerase</keyword>
<evidence type="ECO:0000259" key="2">
    <source>
        <dbReference type="Pfam" id="PF11716"/>
    </source>
</evidence>